<dbReference type="EMBL" id="JH711807">
    <property type="protein sequence ID" value="EIW51406.1"/>
    <property type="molecule type" value="Genomic_DNA"/>
</dbReference>
<sequence length="190" mass="21701">MLNKISASQQEASPPPLIPRTSPPRYRPPSPTMSTASLPMSTTTAPTYQIFAQEQYTVFVYDGGRSDRRIRLGQELILHESTLARTLDPFHGRVTRTLKFQEEWVIVEVCGIRNPKHRLGMAVRYRQLGGWIWYGARVVRGLLWTFCSLSPNNFSVPLPAHYQLPFSYELQLRPRPANSTVSSFGSVHWK</sequence>
<dbReference type="KEGG" id="tvs:TRAVEDRAFT_25091"/>
<keyword evidence="3" id="KW-1185">Reference proteome</keyword>
<dbReference type="AlphaFoldDB" id="R7S6C6"/>
<evidence type="ECO:0000256" key="1">
    <source>
        <dbReference type="SAM" id="MobiDB-lite"/>
    </source>
</evidence>
<proteinExistence type="predicted"/>
<dbReference type="OrthoDB" id="10392687at2759"/>
<reference evidence="3" key="1">
    <citation type="journal article" date="2012" name="Science">
        <title>The Paleozoic origin of enzymatic lignin decomposition reconstructed from 31 fungal genomes.</title>
        <authorList>
            <person name="Floudas D."/>
            <person name="Binder M."/>
            <person name="Riley R."/>
            <person name="Barry K."/>
            <person name="Blanchette R.A."/>
            <person name="Henrissat B."/>
            <person name="Martinez A.T."/>
            <person name="Otillar R."/>
            <person name="Spatafora J.W."/>
            <person name="Yadav J.S."/>
            <person name="Aerts A."/>
            <person name="Benoit I."/>
            <person name="Boyd A."/>
            <person name="Carlson A."/>
            <person name="Copeland A."/>
            <person name="Coutinho P.M."/>
            <person name="de Vries R.P."/>
            <person name="Ferreira P."/>
            <person name="Findley K."/>
            <person name="Foster B."/>
            <person name="Gaskell J."/>
            <person name="Glotzer D."/>
            <person name="Gorecki P."/>
            <person name="Heitman J."/>
            <person name="Hesse C."/>
            <person name="Hori C."/>
            <person name="Igarashi K."/>
            <person name="Jurgens J.A."/>
            <person name="Kallen N."/>
            <person name="Kersten P."/>
            <person name="Kohler A."/>
            <person name="Kuees U."/>
            <person name="Kumar T.K.A."/>
            <person name="Kuo A."/>
            <person name="LaButti K."/>
            <person name="Larrondo L.F."/>
            <person name="Lindquist E."/>
            <person name="Ling A."/>
            <person name="Lombard V."/>
            <person name="Lucas S."/>
            <person name="Lundell T."/>
            <person name="Martin R."/>
            <person name="McLaughlin D.J."/>
            <person name="Morgenstern I."/>
            <person name="Morin E."/>
            <person name="Murat C."/>
            <person name="Nagy L.G."/>
            <person name="Nolan M."/>
            <person name="Ohm R.A."/>
            <person name="Patyshakuliyeva A."/>
            <person name="Rokas A."/>
            <person name="Ruiz-Duenas F.J."/>
            <person name="Sabat G."/>
            <person name="Salamov A."/>
            <person name="Samejima M."/>
            <person name="Schmutz J."/>
            <person name="Slot J.C."/>
            <person name="St John F."/>
            <person name="Stenlid J."/>
            <person name="Sun H."/>
            <person name="Sun S."/>
            <person name="Syed K."/>
            <person name="Tsang A."/>
            <person name="Wiebenga A."/>
            <person name="Young D."/>
            <person name="Pisabarro A."/>
            <person name="Eastwood D.C."/>
            <person name="Martin F."/>
            <person name="Cullen D."/>
            <person name="Grigoriev I.V."/>
            <person name="Hibbett D.S."/>
        </authorList>
    </citation>
    <scope>NUCLEOTIDE SEQUENCE [LARGE SCALE GENOMIC DNA]</scope>
    <source>
        <strain evidence="3">FP-101664</strain>
    </source>
</reference>
<dbReference type="GeneID" id="19412459"/>
<protein>
    <submittedName>
        <fullName evidence="2">Uncharacterized protein</fullName>
    </submittedName>
</protein>
<dbReference type="Proteomes" id="UP000054317">
    <property type="component" value="Unassembled WGS sequence"/>
</dbReference>
<accession>R7S6C6</accession>
<gene>
    <name evidence="2" type="ORF">TRAVEDRAFT_25091</name>
</gene>
<feature type="compositionally biased region" description="Pro residues" evidence="1">
    <location>
        <begin position="13"/>
        <end position="31"/>
    </location>
</feature>
<feature type="compositionally biased region" description="Polar residues" evidence="1">
    <location>
        <begin position="1"/>
        <end position="12"/>
    </location>
</feature>
<dbReference type="RefSeq" id="XP_008045707.1">
    <property type="nucleotide sequence ID" value="XM_008047516.1"/>
</dbReference>
<evidence type="ECO:0000313" key="3">
    <source>
        <dbReference type="Proteomes" id="UP000054317"/>
    </source>
</evidence>
<evidence type="ECO:0000313" key="2">
    <source>
        <dbReference type="EMBL" id="EIW51406.1"/>
    </source>
</evidence>
<name>R7S6C6_TRAVS</name>
<feature type="region of interest" description="Disordered" evidence="1">
    <location>
        <begin position="1"/>
        <end position="40"/>
    </location>
</feature>
<organism evidence="2 3">
    <name type="scientific">Trametes versicolor (strain FP-101664)</name>
    <name type="common">White-rot fungus</name>
    <name type="synonym">Coriolus versicolor</name>
    <dbReference type="NCBI Taxonomy" id="717944"/>
    <lineage>
        <taxon>Eukaryota</taxon>
        <taxon>Fungi</taxon>
        <taxon>Dikarya</taxon>
        <taxon>Basidiomycota</taxon>
        <taxon>Agaricomycotina</taxon>
        <taxon>Agaricomycetes</taxon>
        <taxon>Polyporales</taxon>
        <taxon>Polyporaceae</taxon>
        <taxon>Trametes</taxon>
    </lineage>
</organism>